<evidence type="ECO:0000256" key="2">
    <source>
        <dbReference type="ARBA" id="ARBA00022448"/>
    </source>
</evidence>
<name>A0A261G159_9BIFI</name>
<dbReference type="EMBL" id="MWXA01000009">
    <property type="protein sequence ID" value="OZG65150.1"/>
    <property type="molecule type" value="Genomic_DNA"/>
</dbReference>
<dbReference type="GO" id="GO:0055085">
    <property type="term" value="P:transmembrane transport"/>
    <property type="evidence" value="ECO:0007669"/>
    <property type="project" value="InterPro"/>
</dbReference>
<dbReference type="InterPro" id="IPR051393">
    <property type="entry name" value="ABC_transporter_permease"/>
</dbReference>
<feature type="transmembrane region" description="Helical" evidence="7">
    <location>
        <begin position="233"/>
        <end position="253"/>
    </location>
</feature>
<proteinExistence type="inferred from homology"/>
<dbReference type="PANTHER" id="PTHR30193:SF37">
    <property type="entry name" value="INNER MEMBRANE ABC TRANSPORTER PERMEASE PROTEIN YCJO"/>
    <property type="match status" value="1"/>
</dbReference>
<dbReference type="SUPFAM" id="SSF161098">
    <property type="entry name" value="MetI-like"/>
    <property type="match status" value="1"/>
</dbReference>
<feature type="transmembrane region" description="Helical" evidence="7">
    <location>
        <begin position="103"/>
        <end position="125"/>
    </location>
</feature>
<feature type="transmembrane region" description="Helical" evidence="7">
    <location>
        <begin position="289"/>
        <end position="309"/>
    </location>
</feature>
<evidence type="ECO:0000256" key="5">
    <source>
        <dbReference type="ARBA" id="ARBA00022989"/>
    </source>
</evidence>
<feature type="transmembrane region" description="Helical" evidence="7">
    <location>
        <begin position="137"/>
        <end position="156"/>
    </location>
</feature>
<gene>
    <name evidence="9" type="ORF">BAQU_1890</name>
</gene>
<reference evidence="9 10" key="1">
    <citation type="journal article" date="2017" name="BMC Genomics">
        <title>Comparative genomic and phylogenomic analyses of the Bifidobacteriaceae family.</title>
        <authorList>
            <person name="Lugli G.A."/>
            <person name="Milani C."/>
            <person name="Turroni F."/>
            <person name="Duranti S."/>
            <person name="Mancabelli L."/>
            <person name="Mangifesta M."/>
            <person name="Ferrario C."/>
            <person name="Modesto M."/>
            <person name="Mattarelli P."/>
            <person name="Jiri K."/>
            <person name="van Sinderen D."/>
            <person name="Ventura M."/>
        </authorList>
    </citation>
    <scope>NUCLEOTIDE SEQUENCE [LARGE SCALE GENOMIC DNA]</scope>
    <source>
        <strain evidence="9 10">LMG 28769</strain>
    </source>
</reference>
<comment type="similarity">
    <text evidence="7">Belongs to the binding-protein-dependent transport system permease family.</text>
</comment>
<evidence type="ECO:0000256" key="6">
    <source>
        <dbReference type="ARBA" id="ARBA00023136"/>
    </source>
</evidence>
<feature type="transmembrane region" description="Helical" evidence="7">
    <location>
        <begin position="195"/>
        <end position="213"/>
    </location>
</feature>
<evidence type="ECO:0000256" key="4">
    <source>
        <dbReference type="ARBA" id="ARBA00022692"/>
    </source>
</evidence>
<dbReference type="InterPro" id="IPR035906">
    <property type="entry name" value="MetI-like_sf"/>
</dbReference>
<evidence type="ECO:0000256" key="3">
    <source>
        <dbReference type="ARBA" id="ARBA00022475"/>
    </source>
</evidence>
<dbReference type="Pfam" id="PF00528">
    <property type="entry name" value="BPD_transp_1"/>
    <property type="match status" value="1"/>
</dbReference>
<evidence type="ECO:0000313" key="9">
    <source>
        <dbReference type="EMBL" id="OZG65150.1"/>
    </source>
</evidence>
<sequence>MQDNPWFEKGEEMTAATKGVVDLPDTIPVNRQPRNWRKAGIIVAFCAIPVTILVVFTYFPFASMVGYSFFRMKYIGPREWVGLQNYIDVFSRPGTLSSLKLSLYYMVGAILQVVVALYLSTVLAFKVRGGNVFKAIYFFPYLINGIAVGFIFKFFFTRGFVFDTVLQWCGFQLNQLPYWLRDQAINNWSLVGASIWRYLGQTVILFIGSIMSIDQSLYEAAEIDGANKFQQFLHIILPGIKTILVLNIILSITGSLSAFEGPYVITSGANGTATLFVLMDRLAHVNQKVGLASAMAIVLLLIILVFAILQQVFFKFVFRDAGDGVAEARKKAKRMQRQRNRVAVKRTSVFRNGSRIGKERSVK</sequence>
<comment type="caution">
    <text evidence="9">The sequence shown here is derived from an EMBL/GenBank/DDBJ whole genome shotgun (WGS) entry which is preliminary data.</text>
</comment>
<accession>A0A261G159</accession>
<feature type="transmembrane region" description="Helical" evidence="7">
    <location>
        <begin position="39"/>
        <end position="61"/>
    </location>
</feature>
<evidence type="ECO:0000256" key="1">
    <source>
        <dbReference type="ARBA" id="ARBA00004651"/>
    </source>
</evidence>
<organism evidence="9 10">
    <name type="scientific">Bifidobacterium aquikefiri</name>
    <dbReference type="NCBI Taxonomy" id="1653207"/>
    <lineage>
        <taxon>Bacteria</taxon>
        <taxon>Bacillati</taxon>
        <taxon>Actinomycetota</taxon>
        <taxon>Actinomycetes</taxon>
        <taxon>Bifidobacteriales</taxon>
        <taxon>Bifidobacteriaceae</taxon>
        <taxon>Bifidobacterium</taxon>
    </lineage>
</organism>
<feature type="domain" description="ABC transmembrane type-1" evidence="8">
    <location>
        <begin position="102"/>
        <end position="310"/>
    </location>
</feature>
<keyword evidence="5 7" id="KW-1133">Transmembrane helix</keyword>
<dbReference type="Gene3D" id="1.10.3720.10">
    <property type="entry name" value="MetI-like"/>
    <property type="match status" value="1"/>
</dbReference>
<dbReference type="PANTHER" id="PTHR30193">
    <property type="entry name" value="ABC TRANSPORTER PERMEASE PROTEIN"/>
    <property type="match status" value="1"/>
</dbReference>
<evidence type="ECO:0000256" key="7">
    <source>
        <dbReference type="RuleBase" id="RU363032"/>
    </source>
</evidence>
<comment type="subcellular location">
    <subcellularLocation>
        <location evidence="1 7">Cell membrane</location>
        <topology evidence="1 7">Multi-pass membrane protein</topology>
    </subcellularLocation>
</comment>
<dbReference type="Proteomes" id="UP000216451">
    <property type="component" value="Unassembled WGS sequence"/>
</dbReference>
<keyword evidence="6 7" id="KW-0472">Membrane</keyword>
<evidence type="ECO:0000259" key="8">
    <source>
        <dbReference type="PROSITE" id="PS50928"/>
    </source>
</evidence>
<dbReference type="PROSITE" id="PS50928">
    <property type="entry name" value="ABC_TM1"/>
    <property type="match status" value="1"/>
</dbReference>
<keyword evidence="2 7" id="KW-0813">Transport</keyword>
<dbReference type="AlphaFoldDB" id="A0A261G159"/>
<keyword evidence="10" id="KW-1185">Reference proteome</keyword>
<dbReference type="GO" id="GO:0005886">
    <property type="term" value="C:plasma membrane"/>
    <property type="evidence" value="ECO:0007669"/>
    <property type="project" value="UniProtKB-SubCell"/>
</dbReference>
<keyword evidence="4 7" id="KW-0812">Transmembrane</keyword>
<keyword evidence="3" id="KW-1003">Cell membrane</keyword>
<dbReference type="InterPro" id="IPR000515">
    <property type="entry name" value="MetI-like"/>
</dbReference>
<evidence type="ECO:0000313" key="10">
    <source>
        <dbReference type="Proteomes" id="UP000216451"/>
    </source>
</evidence>
<dbReference type="CDD" id="cd06261">
    <property type="entry name" value="TM_PBP2"/>
    <property type="match status" value="1"/>
</dbReference>
<protein>
    <submittedName>
        <fullName evidence="9">Sugar ABC transporter permease</fullName>
    </submittedName>
</protein>